<sequence>MRKGGLFLVVRNYQKSHELIALSDNPDRTRDKRKVENKFTPEKVYRKGFLAQNKRLREKFTPASKCCKIGKRHPPVVFIICQTQK</sequence>
<dbReference type="RefSeq" id="WP_078666112.1">
    <property type="nucleotide sequence ID" value="NZ_FUXM01000030.1"/>
</dbReference>
<keyword evidence="2" id="KW-1185">Reference proteome</keyword>
<evidence type="ECO:0000313" key="2">
    <source>
        <dbReference type="Proteomes" id="UP000189933"/>
    </source>
</evidence>
<organism evidence="1 2">
    <name type="scientific">Carboxydocella sporoproducens DSM 16521</name>
    <dbReference type="NCBI Taxonomy" id="1121270"/>
    <lineage>
        <taxon>Bacteria</taxon>
        <taxon>Bacillati</taxon>
        <taxon>Bacillota</taxon>
        <taxon>Clostridia</taxon>
        <taxon>Eubacteriales</taxon>
        <taxon>Clostridiales Family XVI. Incertae Sedis</taxon>
        <taxon>Carboxydocella</taxon>
    </lineage>
</organism>
<proteinExistence type="predicted"/>
<dbReference type="Proteomes" id="UP000189933">
    <property type="component" value="Unassembled WGS sequence"/>
</dbReference>
<gene>
    <name evidence="1" type="ORF">SAMN02745885_02091</name>
</gene>
<name>A0A1T4RH32_9FIRM</name>
<dbReference type="EMBL" id="FUXM01000030">
    <property type="protein sequence ID" value="SKA14961.1"/>
    <property type="molecule type" value="Genomic_DNA"/>
</dbReference>
<protein>
    <submittedName>
        <fullName evidence="1">Uncharacterized protein</fullName>
    </submittedName>
</protein>
<dbReference type="AlphaFoldDB" id="A0A1T4RH32"/>
<accession>A0A1T4RH32</accession>
<reference evidence="2" key="1">
    <citation type="submission" date="2017-02" db="EMBL/GenBank/DDBJ databases">
        <authorList>
            <person name="Varghese N."/>
            <person name="Submissions S."/>
        </authorList>
    </citation>
    <scope>NUCLEOTIDE SEQUENCE [LARGE SCALE GENOMIC DNA]</scope>
    <source>
        <strain evidence="2">DSM 16521</strain>
    </source>
</reference>
<evidence type="ECO:0000313" key="1">
    <source>
        <dbReference type="EMBL" id="SKA14961.1"/>
    </source>
</evidence>